<accession>A0A401U7E6</accession>
<evidence type="ECO:0000313" key="1">
    <source>
        <dbReference type="EMBL" id="GCC50814.1"/>
    </source>
</evidence>
<dbReference type="AlphaFoldDB" id="A0A401U7E6"/>
<dbReference type="EMBL" id="BHXQ01000002">
    <property type="protein sequence ID" value="GCC50814.1"/>
    <property type="molecule type" value="Genomic_DNA"/>
</dbReference>
<name>A0A401U7E6_9BACT</name>
<organism evidence="1 2">
    <name type="scientific">Chryseotalea sanaruensis</name>
    <dbReference type="NCBI Taxonomy" id="2482724"/>
    <lineage>
        <taxon>Bacteria</taxon>
        <taxon>Pseudomonadati</taxon>
        <taxon>Bacteroidota</taxon>
        <taxon>Cytophagia</taxon>
        <taxon>Cytophagales</taxon>
        <taxon>Chryseotaleaceae</taxon>
        <taxon>Chryseotalea</taxon>
    </lineage>
</organism>
<keyword evidence="2" id="KW-1185">Reference proteome</keyword>
<comment type="caution">
    <text evidence="1">The sequence shown here is derived from an EMBL/GenBank/DDBJ whole genome shotgun (WGS) entry which is preliminary data.</text>
</comment>
<dbReference type="Proteomes" id="UP000288227">
    <property type="component" value="Unassembled WGS sequence"/>
</dbReference>
<evidence type="ECO:0000313" key="2">
    <source>
        <dbReference type="Proteomes" id="UP000288227"/>
    </source>
</evidence>
<reference evidence="1 2" key="1">
    <citation type="submission" date="2018-11" db="EMBL/GenBank/DDBJ databases">
        <title>Chryseotalea sanarue gen. nov., sp., nov., a member of the family Cytophagaceae, isolated from a brackish lake in Hamamatsu Japan.</title>
        <authorList>
            <person name="Maejima Y."/>
            <person name="Iino T."/>
            <person name="Muraguchi Y."/>
            <person name="Fukuda K."/>
            <person name="Ohkuma M."/>
            <person name="Moriuchi R."/>
            <person name="Dohra H."/>
            <person name="Kimbara K."/>
            <person name="Shintani M."/>
        </authorList>
    </citation>
    <scope>NUCLEOTIDE SEQUENCE [LARGE SCALE GENOMIC DNA]</scope>
    <source>
        <strain evidence="1 2">Ys</strain>
    </source>
</reference>
<sequence>MQAMRSNYTQASIGVSMIDGVGNSFNHPRQLDTYTYMPKFFRSIIIINKTGETLYADVLNDRPLDNEYNCSVMNIQLPPNESVIFIAYVNDSYELKYGGSLESKTNSYTFDPYEGKKLFVEKNGVNLTKIY</sequence>
<protein>
    <submittedName>
        <fullName evidence="1">Uncharacterized protein</fullName>
    </submittedName>
</protein>
<proteinExistence type="predicted"/>
<gene>
    <name evidence="1" type="ORF">SanaruYs_10320</name>
</gene>